<comment type="caution">
    <text evidence="2">The sequence shown here is derived from an EMBL/GenBank/DDBJ whole genome shotgun (WGS) entry which is preliminary data.</text>
</comment>
<evidence type="ECO:0000313" key="2">
    <source>
        <dbReference type="EMBL" id="KAE8128827.1"/>
    </source>
</evidence>
<organism evidence="2 3">
    <name type="scientific">Bifidobacterium tibiigranuli</name>
    <dbReference type="NCBI Taxonomy" id="2172043"/>
    <lineage>
        <taxon>Bacteria</taxon>
        <taxon>Bacillati</taxon>
        <taxon>Actinomycetota</taxon>
        <taxon>Actinomycetes</taxon>
        <taxon>Bifidobacteriales</taxon>
        <taxon>Bifidobacteriaceae</taxon>
        <taxon>Bifidobacterium</taxon>
    </lineage>
</organism>
<proteinExistence type="predicted"/>
<keyword evidence="1" id="KW-0472">Membrane</keyword>
<keyword evidence="1" id="KW-1133">Transmembrane helix</keyword>
<keyword evidence="3" id="KW-1185">Reference proteome</keyword>
<evidence type="ECO:0000256" key="1">
    <source>
        <dbReference type="SAM" id="Phobius"/>
    </source>
</evidence>
<feature type="transmembrane region" description="Helical" evidence="1">
    <location>
        <begin position="83"/>
        <end position="102"/>
    </location>
</feature>
<protein>
    <submittedName>
        <fullName evidence="2">Uncharacterized protein</fullName>
    </submittedName>
</protein>
<reference evidence="2 3" key="1">
    <citation type="submission" date="2018-04" db="EMBL/GenBank/DDBJ databases">
        <authorList>
            <person name="Eckel V.P."/>
            <person name="Vogel R.F."/>
        </authorList>
    </citation>
    <scope>NUCLEOTIDE SEQUENCE [LARGE SCALE GENOMIC DNA]</scope>
    <source>
        <strain evidence="3">TMW 2.1764</strain>
    </source>
</reference>
<accession>A0A5N6S5C0</accession>
<feature type="transmembrane region" description="Helical" evidence="1">
    <location>
        <begin position="52"/>
        <end position="71"/>
    </location>
</feature>
<dbReference type="AlphaFoldDB" id="A0A5N6S5C0"/>
<dbReference type="Proteomes" id="UP000325415">
    <property type="component" value="Unassembled WGS sequence"/>
</dbReference>
<evidence type="ECO:0000313" key="3">
    <source>
        <dbReference type="Proteomes" id="UP000325415"/>
    </source>
</evidence>
<sequence>MIASYIILMARGFAVAPALEIIAYLYVAWPILLLILSAVATAGSNTTWRFPVFNIVLAAVVITMVDTGTWLGMEMHWPPNWQLYLVVLPIYAVAAFIGYTIGKAYRQFVGNSRAHEQHTAEV</sequence>
<dbReference type="EMBL" id="QDAG01000004">
    <property type="protein sequence ID" value="KAE8128827.1"/>
    <property type="molecule type" value="Genomic_DNA"/>
</dbReference>
<gene>
    <name evidence="2" type="ORF">DDE84_05110</name>
</gene>
<keyword evidence="1" id="KW-0812">Transmembrane</keyword>
<name>A0A5N6S5C0_9BIFI</name>
<feature type="transmembrane region" description="Helical" evidence="1">
    <location>
        <begin position="21"/>
        <end position="40"/>
    </location>
</feature>